<dbReference type="Pfam" id="PF26030">
    <property type="entry name" value="RUNDC1"/>
    <property type="match status" value="1"/>
</dbReference>
<organism evidence="4 5">
    <name type="scientific">Littorina saxatilis</name>
    <dbReference type="NCBI Taxonomy" id="31220"/>
    <lineage>
        <taxon>Eukaryota</taxon>
        <taxon>Metazoa</taxon>
        <taxon>Spiralia</taxon>
        <taxon>Lophotrochozoa</taxon>
        <taxon>Mollusca</taxon>
        <taxon>Gastropoda</taxon>
        <taxon>Caenogastropoda</taxon>
        <taxon>Littorinimorpha</taxon>
        <taxon>Littorinoidea</taxon>
        <taxon>Littorinidae</taxon>
        <taxon>Littorina</taxon>
    </lineage>
</organism>
<feature type="compositionally biased region" description="Basic residues" evidence="2">
    <location>
        <begin position="313"/>
        <end position="325"/>
    </location>
</feature>
<dbReference type="InterPro" id="IPR037213">
    <property type="entry name" value="Run_dom_sf"/>
</dbReference>
<keyword evidence="5" id="KW-1185">Reference proteome</keyword>
<feature type="region of interest" description="Disordered" evidence="2">
    <location>
        <begin position="1"/>
        <end position="28"/>
    </location>
</feature>
<protein>
    <recommendedName>
        <fullName evidence="3">RUN domain-containing protein</fullName>
    </recommendedName>
</protein>
<evidence type="ECO:0000259" key="3">
    <source>
        <dbReference type="PROSITE" id="PS50826"/>
    </source>
</evidence>
<gene>
    <name evidence="4" type="ORF">V1264_003230</name>
</gene>
<dbReference type="InterPro" id="IPR058732">
    <property type="entry name" value="RUNDC1_M"/>
</dbReference>
<dbReference type="SMART" id="SM00593">
    <property type="entry name" value="RUN"/>
    <property type="match status" value="1"/>
</dbReference>
<evidence type="ECO:0000313" key="5">
    <source>
        <dbReference type="Proteomes" id="UP001374579"/>
    </source>
</evidence>
<dbReference type="InterPro" id="IPR047343">
    <property type="entry name" value="RUSC1_2"/>
</dbReference>
<dbReference type="InterPro" id="IPR004012">
    <property type="entry name" value="Run_dom"/>
</dbReference>
<dbReference type="SUPFAM" id="SSF140741">
    <property type="entry name" value="RUN domain-like"/>
    <property type="match status" value="1"/>
</dbReference>
<proteinExistence type="predicted"/>
<dbReference type="PANTHER" id="PTHR15591:SF19">
    <property type="entry name" value="RUN DOMAIN-CONTAINING PROTEIN 1 ISOFORM X1"/>
    <property type="match status" value="1"/>
</dbReference>
<feature type="compositionally biased region" description="Acidic residues" evidence="2">
    <location>
        <begin position="408"/>
        <end position="420"/>
    </location>
</feature>
<accession>A0AAN9B495</accession>
<feature type="domain" description="RUN" evidence="3">
    <location>
        <begin position="426"/>
        <end position="605"/>
    </location>
</feature>
<dbReference type="EMBL" id="JBAMIC010000012">
    <property type="protein sequence ID" value="KAK7099030.1"/>
    <property type="molecule type" value="Genomic_DNA"/>
</dbReference>
<dbReference type="CDD" id="cd17683">
    <property type="entry name" value="RUN_RUNDC1"/>
    <property type="match status" value="1"/>
</dbReference>
<evidence type="ECO:0000256" key="2">
    <source>
        <dbReference type="SAM" id="MobiDB-lite"/>
    </source>
</evidence>
<evidence type="ECO:0000313" key="4">
    <source>
        <dbReference type="EMBL" id="KAK7099030.1"/>
    </source>
</evidence>
<name>A0AAN9B495_9CAEN</name>
<evidence type="ECO:0000256" key="1">
    <source>
        <dbReference type="SAM" id="Coils"/>
    </source>
</evidence>
<dbReference type="PROSITE" id="PS50826">
    <property type="entry name" value="RUN"/>
    <property type="match status" value="1"/>
</dbReference>
<keyword evidence="1" id="KW-0175">Coiled coil</keyword>
<reference evidence="4 5" key="1">
    <citation type="submission" date="2024-02" db="EMBL/GenBank/DDBJ databases">
        <title>Chromosome-scale genome assembly of the rough periwinkle Littorina saxatilis.</title>
        <authorList>
            <person name="De Jode A."/>
            <person name="Faria R."/>
            <person name="Formenti G."/>
            <person name="Sims Y."/>
            <person name="Smith T.P."/>
            <person name="Tracey A."/>
            <person name="Wood J.M.D."/>
            <person name="Zagrodzka Z.B."/>
            <person name="Johannesson K."/>
            <person name="Butlin R.K."/>
            <person name="Leder E.H."/>
        </authorList>
    </citation>
    <scope>NUCLEOTIDE SEQUENCE [LARGE SCALE GENOMIC DNA]</scope>
    <source>
        <strain evidence="4">Snail1</strain>
        <tissue evidence="4">Muscle</tissue>
    </source>
</reference>
<feature type="coiled-coil region" evidence="1">
    <location>
        <begin position="161"/>
        <end position="192"/>
    </location>
</feature>
<dbReference type="PANTHER" id="PTHR15591">
    <property type="entry name" value="RUN AND SH3 DOMAIN CONTAINING"/>
    <property type="match status" value="1"/>
</dbReference>
<dbReference type="AlphaFoldDB" id="A0AAN9B495"/>
<feature type="region of interest" description="Disordered" evidence="2">
    <location>
        <begin position="392"/>
        <end position="425"/>
    </location>
</feature>
<dbReference type="Pfam" id="PF02759">
    <property type="entry name" value="RUN"/>
    <property type="match status" value="1"/>
</dbReference>
<feature type="region of interest" description="Disordered" evidence="2">
    <location>
        <begin position="294"/>
        <end position="333"/>
    </location>
</feature>
<dbReference type="Gene3D" id="1.20.58.900">
    <property type="match status" value="1"/>
</dbReference>
<comment type="caution">
    <text evidence="4">The sequence shown here is derived from an EMBL/GenBank/DDBJ whole genome shotgun (WGS) entry which is preliminary data.</text>
</comment>
<dbReference type="Proteomes" id="UP001374579">
    <property type="component" value="Unassembled WGS sequence"/>
</dbReference>
<sequence length="616" mass="69688">MEEVETTAAEVSKLTIHQHKAPDSLPVGSHKLDFGSAAEETDGASVDYDSFDEQSYDRPAERWAPLGAAVSPTPSSAEPCPHTEVDRLLHMEEEQEQLNSSLLALTTHFAQVQFRLKQIVSAEPDDREILLKELEDFAFKGIPDVRGCHTQDAQMLQEMSDKEHEDKLNEQREKQRELIEQLKSQLEDLETYAYESGNAEELPTSKVMEKQKVMLEELHHKLDLNLDNFDKLNAEELKEIVDRAVGSIVNPAKVKEKVVEQLKTQIVDLERFIDFLQGEASSPGPLGKQRCTCPVHKGSDDSDGQDCCGSSKARSRQAKGKAPTHKPKDGEPTATSLMKKALTVMQIYVISQLGCGSREFKRNMLKKTTKGNHWGDLRAKLEVSITHTLEFAQQQQHEKKDWQANSSDSEEYTSDTDEAEQMSSPALTQCVRKELAMAVRDLMQHGLMEMGQSTSMVPLGCFPTRSGDVTRMMHAWDLLAKFYEMKHGREYNESPARMLSQSFHLDIVGGKPITAKQTLLGAIDTVLKSHVPHKRGEDSYFKAFICLALNERKLVTWLRLLFRTQTLIDTYYQDWSYVARTGFEDALQSLEKLLVINFRLPVDLAVRPFSNIRDAF</sequence>